<dbReference type="PANTHER" id="PTHR24096:SF149">
    <property type="entry name" value="AMP-BINDING DOMAIN-CONTAINING PROTEIN-RELATED"/>
    <property type="match status" value="1"/>
</dbReference>
<dbReference type="InterPro" id="IPR020845">
    <property type="entry name" value="AMP-binding_CS"/>
</dbReference>
<reference evidence="7 8" key="1">
    <citation type="submission" date="2024-06" db="EMBL/GenBank/DDBJ databases">
        <title>A chromosome-level genome assembly of beet webworm, Loxostege sticticalis.</title>
        <authorList>
            <person name="Zhang Y."/>
        </authorList>
    </citation>
    <scope>NUCLEOTIDE SEQUENCE [LARGE SCALE GENOMIC DNA]</scope>
    <source>
        <strain evidence="7">AQ028</strain>
        <tissue evidence="7">Male pupae</tissue>
    </source>
</reference>
<accession>A0ABD0SEU5</accession>
<feature type="domain" description="AMP-dependent synthetase/ligase" evidence="5">
    <location>
        <begin position="52"/>
        <end position="420"/>
    </location>
</feature>
<evidence type="ECO:0000259" key="5">
    <source>
        <dbReference type="Pfam" id="PF00501"/>
    </source>
</evidence>
<dbReference type="InterPro" id="IPR025110">
    <property type="entry name" value="AMP-bd_C"/>
</dbReference>
<proteinExistence type="inferred from homology"/>
<dbReference type="PANTHER" id="PTHR24096">
    <property type="entry name" value="LONG-CHAIN-FATTY-ACID--COA LIGASE"/>
    <property type="match status" value="1"/>
</dbReference>
<sequence length="562" mass="62687">MNGTNGINGKSYKPRRRNNLASVFYTEELGARVVAQSGIPTDRHHVGKLIFQSLKEDPDRIAQIDGALDKKETTGSVLTRSIQCAIAMTHLGLKKGDVVVAMAPNHVDLCIPVFASMYLGVYLAGTDMTLGVRELEKSFEVNKPKIVFCQSDRAADVDKALKGSNTKGHVVTFDKDSTFQSFTEFLQTHTESNIKVEDFKPTDFDPEETVIFLTATSGTTGLPKSAILTHKNVAVGFPQMMARYPEFPTPTRLYLLVSPLQWLSANMIFVTSSLYKFTRLQSSGPATRDHIYDLINKYRPTSFLSSPTFMVNLLAPEERGRCDFTCFNDIILGGSFVPHTIFEIFKEIAPNVQAELGYGMSEIAGIGFAWEPEYPKGTVGKPSPHLNHRLVDPVTLQDVTEPNVAGEVWFKGPPVFKGYFNNPEATKEAFVDGWLRSGDLFSRDENNHYFFVDRLKMLLKYRNHQISPLEVEAEILKHPGVHDAVVVGLPDLECGDLPTAFVVTHPGHKVTAQEIKDIVKENLTDSKQLRGGVIFIKELPQTVTTKVDRVKLKKMATQMERE</sequence>
<dbReference type="InterPro" id="IPR045851">
    <property type="entry name" value="AMP-bd_C_sf"/>
</dbReference>
<evidence type="ECO:0008006" key="9">
    <source>
        <dbReference type="Google" id="ProtNLM"/>
    </source>
</evidence>
<keyword evidence="4" id="KW-0576">Peroxisome</keyword>
<dbReference type="SUPFAM" id="SSF56801">
    <property type="entry name" value="Acetyl-CoA synthetase-like"/>
    <property type="match status" value="1"/>
</dbReference>
<dbReference type="InterPro" id="IPR000873">
    <property type="entry name" value="AMP-dep_synth/lig_dom"/>
</dbReference>
<evidence type="ECO:0000313" key="8">
    <source>
        <dbReference type="Proteomes" id="UP001549921"/>
    </source>
</evidence>
<dbReference type="EMBL" id="JBEDNZ010000022">
    <property type="protein sequence ID" value="KAL0818362.1"/>
    <property type="molecule type" value="Genomic_DNA"/>
</dbReference>
<dbReference type="Pfam" id="PF00501">
    <property type="entry name" value="AMP-binding"/>
    <property type="match status" value="1"/>
</dbReference>
<dbReference type="Proteomes" id="UP001549921">
    <property type="component" value="Unassembled WGS sequence"/>
</dbReference>
<feature type="domain" description="AMP-binding enzyme C-terminal" evidence="6">
    <location>
        <begin position="470"/>
        <end position="546"/>
    </location>
</feature>
<organism evidence="7 8">
    <name type="scientific">Loxostege sticticalis</name>
    <name type="common">Beet webworm moth</name>
    <dbReference type="NCBI Taxonomy" id="481309"/>
    <lineage>
        <taxon>Eukaryota</taxon>
        <taxon>Metazoa</taxon>
        <taxon>Ecdysozoa</taxon>
        <taxon>Arthropoda</taxon>
        <taxon>Hexapoda</taxon>
        <taxon>Insecta</taxon>
        <taxon>Pterygota</taxon>
        <taxon>Neoptera</taxon>
        <taxon>Endopterygota</taxon>
        <taxon>Lepidoptera</taxon>
        <taxon>Glossata</taxon>
        <taxon>Ditrysia</taxon>
        <taxon>Pyraloidea</taxon>
        <taxon>Crambidae</taxon>
        <taxon>Pyraustinae</taxon>
        <taxon>Loxostege</taxon>
    </lineage>
</organism>
<comment type="similarity">
    <text evidence="2">Belongs to the ATP-dependent AMP-binding enzyme family.</text>
</comment>
<dbReference type="AlphaFoldDB" id="A0ABD0SEU5"/>
<dbReference type="Gene3D" id="3.40.50.12780">
    <property type="entry name" value="N-terminal domain of ligase-like"/>
    <property type="match status" value="1"/>
</dbReference>
<comment type="caution">
    <text evidence="7">The sequence shown here is derived from an EMBL/GenBank/DDBJ whole genome shotgun (WGS) entry which is preliminary data.</text>
</comment>
<evidence type="ECO:0000259" key="6">
    <source>
        <dbReference type="Pfam" id="PF13193"/>
    </source>
</evidence>
<dbReference type="InterPro" id="IPR042099">
    <property type="entry name" value="ANL_N_sf"/>
</dbReference>
<protein>
    <recommendedName>
        <fullName evidence="9">Luciferase</fullName>
    </recommendedName>
</protein>
<evidence type="ECO:0000256" key="3">
    <source>
        <dbReference type="ARBA" id="ARBA00022598"/>
    </source>
</evidence>
<evidence type="ECO:0000313" key="7">
    <source>
        <dbReference type="EMBL" id="KAL0818362.1"/>
    </source>
</evidence>
<evidence type="ECO:0000256" key="1">
    <source>
        <dbReference type="ARBA" id="ARBA00004275"/>
    </source>
</evidence>
<gene>
    <name evidence="7" type="ORF">ABMA28_008840</name>
</gene>
<keyword evidence="3" id="KW-0436">Ligase</keyword>
<evidence type="ECO:0000256" key="2">
    <source>
        <dbReference type="ARBA" id="ARBA00006432"/>
    </source>
</evidence>
<evidence type="ECO:0000256" key="4">
    <source>
        <dbReference type="ARBA" id="ARBA00023140"/>
    </source>
</evidence>
<dbReference type="GO" id="GO:0005777">
    <property type="term" value="C:peroxisome"/>
    <property type="evidence" value="ECO:0007669"/>
    <property type="project" value="UniProtKB-SubCell"/>
</dbReference>
<dbReference type="FunFam" id="3.30.300.30:FF:000007">
    <property type="entry name" value="4-coumarate--CoA ligase 2"/>
    <property type="match status" value="1"/>
</dbReference>
<dbReference type="Pfam" id="PF13193">
    <property type="entry name" value="AMP-binding_C"/>
    <property type="match status" value="1"/>
</dbReference>
<dbReference type="Gene3D" id="3.30.300.30">
    <property type="match status" value="1"/>
</dbReference>
<name>A0ABD0SEU5_LOXSC</name>
<dbReference type="GO" id="GO:0016874">
    <property type="term" value="F:ligase activity"/>
    <property type="evidence" value="ECO:0007669"/>
    <property type="project" value="UniProtKB-KW"/>
</dbReference>
<comment type="subcellular location">
    <subcellularLocation>
        <location evidence="1">Peroxisome</location>
    </subcellularLocation>
</comment>
<dbReference type="PROSITE" id="PS00455">
    <property type="entry name" value="AMP_BINDING"/>
    <property type="match status" value="1"/>
</dbReference>